<dbReference type="AlphaFoldDB" id="M3CNE0"/>
<feature type="transmembrane region" description="Helical" evidence="4">
    <location>
        <begin position="227"/>
        <end position="245"/>
    </location>
</feature>
<dbReference type="Proteomes" id="UP000016931">
    <property type="component" value="Unassembled WGS sequence"/>
</dbReference>
<dbReference type="RefSeq" id="XP_016763424.1">
    <property type="nucleotide sequence ID" value="XM_016904156.1"/>
</dbReference>
<dbReference type="PANTHER" id="PTHR10720:SF0">
    <property type="entry name" value="HEME OXYGENASE"/>
    <property type="match status" value="1"/>
</dbReference>
<evidence type="ECO:0000256" key="2">
    <source>
        <dbReference type="ARBA" id="ARBA00022723"/>
    </source>
</evidence>
<evidence type="ECO:0000313" key="5">
    <source>
        <dbReference type="EMBL" id="EMF15303.1"/>
    </source>
</evidence>
<keyword evidence="4" id="KW-1133">Transmembrane helix</keyword>
<dbReference type="InterPro" id="IPR016053">
    <property type="entry name" value="Haem_Oase-like"/>
</dbReference>
<dbReference type="OMA" id="CELITLQ"/>
<dbReference type="SUPFAM" id="SSF48613">
    <property type="entry name" value="Heme oxygenase-like"/>
    <property type="match status" value="1"/>
</dbReference>
<dbReference type="CDD" id="cd19165">
    <property type="entry name" value="HemeO"/>
    <property type="match status" value="1"/>
</dbReference>
<dbReference type="GO" id="GO:0004392">
    <property type="term" value="F:heme oxygenase (decyclizing) activity"/>
    <property type="evidence" value="ECO:0007669"/>
    <property type="project" value="InterPro"/>
</dbReference>
<dbReference type="Gene3D" id="1.20.910.10">
    <property type="entry name" value="Heme oxygenase-like"/>
    <property type="match status" value="1"/>
</dbReference>
<dbReference type="STRING" id="692275.M3CNE0"/>
<accession>M3CNE0</accession>
<dbReference type="PANTHER" id="PTHR10720">
    <property type="entry name" value="HEME OXYGENASE"/>
    <property type="match status" value="1"/>
</dbReference>
<dbReference type="EMBL" id="KB456261">
    <property type="protein sequence ID" value="EMF15303.1"/>
    <property type="molecule type" value="Genomic_DNA"/>
</dbReference>
<dbReference type="InterPro" id="IPR016084">
    <property type="entry name" value="Haem_Oase-like_multi-hlx"/>
</dbReference>
<keyword evidence="6" id="KW-1185">Reference proteome</keyword>
<evidence type="ECO:0000256" key="4">
    <source>
        <dbReference type="SAM" id="Phobius"/>
    </source>
</evidence>
<keyword evidence="2" id="KW-0479">Metal-binding</keyword>
<protein>
    <submittedName>
        <fullName evidence="5">Heme oxygenase-like protein</fullName>
    </submittedName>
</protein>
<dbReference type="Pfam" id="PF01126">
    <property type="entry name" value="Heme_oxygenase"/>
    <property type="match status" value="1"/>
</dbReference>
<reference evidence="5 6" key="1">
    <citation type="journal article" date="2012" name="PLoS Pathog.">
        <title>Diverse lifestyles and strategies of plant pathogenesis encoded in the genomes of eighteen Dothideomycetes fungi.</title>
        <authorList>
            <person name="Ohm R.A."/>
            <person name="Feau N."/>
            <person name="Henrissat B."/>
            <person name="Schoch C.L."/>
            <person name="Horwitz B.A."/>
            <person name="Barry K.W."/>
            <person name="Condon B.J."/>
            <person name="Copeland A.C."/>
            <person name="Dhillon B."/>
            <person name="Glaser F."/>
            <person name="Hesse C.N."/>
            <person name="Kosti I."/>
            <person name="LaButti K."/>
            <person name="Lindquist E.A."/>
            <person name="Lucas S."/>
            <person name="Salamov A.A."/>
            <person name="Bradshaw R.E."/>
            <person name="Ciuffetti L."/>
            <person name="Hamelin R.C."/>
            <person name="Kema G.H.J."/>
            <person name="Lawrence C."/>
            <person name="Scott J.A."/>
            <person name="Spatafora J.W."/>
            <person name="Turgeon B.G."/>
            <person name="de Wit P.J.G.M."/>
            <person name="Zhong S."/>
            <person name="Goodwin S.B."/>
            <person name="Grigoriev I.V."/>
        </authorList>
    </citation>
    <scope>NUCLEOTIDE SEQUENCE [LARGE SCALE GENOMIC DNA]</scope>
    <source>
        <strain evidence="5 6">SO2202</strain>
    </source>
</reference>
<sequence length="246" mass="28093">MQRLPLALPPNQQGPLLFARGIVPFARIFFFFESEWDLLIRHAASPSDGVQKWLADLRPHGLARATRLENDLKHLRAVAGPNIYRTPDLGDYWLRDMRTRLRSQPHVLMAYAWVFYMATFAGGRWIRQQLANGGAEFWTQRPLTDVDVVEEGPAPEFHGFSFLSFDGDQDGEDIKALFKTRLAEAETLLTGEQKQDIVDVAQQLFERCNKLVGELDVMVTRDRVPTWLLPTCFVLFLMLLFVCGVG</sequence>
<dbReference type="HOGENOM" id="CLU_038284_1_0_1"/>
<name>M3CNE0_SPHMS</name>
<proteinExistence type="predicted"/>
<dbReference type="GeneID" id="27901293"/>
<evidence type="ECO:0000256" key="3">
    <source>
        <dbReference type="ARBA" id="ARBA00023004"/>
    </source>
</evidence>
<keyword evidence="3" id="KW-0408">Iron</keyword>
<dbReference type="OrthoDB" id="652091at2759"/>
<dbReference type="GO" id="GO:0046872">
    <property type="term" value="F:metal ion binding"/>
    <property type="evidence" value="ECO:0007669"/>
    <property type="project" value="UniProtKB-KW"/>
</dbReference>
<gene>
    <name evidence="5" type="ORF">SEPMUDRAFT_147224</name>
</gene>
<evidence type="ECO:0000256" key="1">
    <source>
        <dbReference type="ARBA" id="ARBA00022617"/>
    </source>
</evidence>
<keyword evidence="4" id="KW-0812">Transmembrane</keyword>
<evidence type="ECO:0000313" key="6">
    <source>
        <dbReference type="Proteomes" id="UP000016931"/>
    </source>
</evidence>
<organism evidence="5 6">
    <name type="scientific">Sphaerulina musiva (strain SO2202)</name>
    <name type="common">Poplar stem canker fungus</name>
    <name type="synonym">Septoria musiva</name>
    <dbReference type="NCBI Taxonomy" id="692275"/>
    <lineage>
        <taxon>Eukaryota</taxon>
        <taxon>Fungi</taxon>
        <taxon>Dikarya</taxon>
        <taxon>Ascomycota</taxon>
        <taxon>Pezizomycotina</taxon>
        <taxon>Dothideomycetes</taxon>
        <taxon>Dothideomycetidae</taxon>
        <taxon>Mycosphaerellales</taxon>
        <taxon>Mycosphaerellaceae</taxon>
        <taxon>Sphaerulina</taxon>
    </lineage>
</organism>
<keyword evidence="4" id="KW-0472">Membrane</keyword>
<dbReference type="InterPro" id="IPR002051">
    <property type="entry name" value="Haem_Oase"/>
</dbReference>
<dbReference type="GO" id="GO:0006788">
    <property type="term" value="P:heme oxidation"/>
    <property type="evidence" value="ECO:0007669"/>
    <property type="project" value="InterPro"/>
</dbReference>
<keyword evidence="1" id="KW-0349">Heme</keyword>
<dbReference type="eggNOG" id="KOG4480">
    <property type="taxonomic scope" value="Eukaryota"/>
</dbReference>